<feature type="region of interest" description="Disordered" evidence="1">
    <location>
        <begin position="233"/>
        <end position="401"/>
    </location>
</feature>
<keyword evidence="3" id="KW-1185">Reference proteome</keyword>
<comment type="caution">
    <text evidence="2">The sequence shown here is derived from an EMBL/GenBank/DDBJ whole genome shotgun (WGS) entry which is preliminary data.</text>
</comment>
<gene>
    <name evidence="2" type="ORF">LMH87_011041</name>
</gene>
<name>A0A9W8Q8D7_AKAMU</name>
<evidence type="ECO:0000313" key="2">
    <source>
        <dbReference type="EMBL" id="KAJ4150284.1"/>
    </source>
</evidence>
<evidence type="ECO:0000256" key="1">
    <source>
        <dbReference type="SAM" id="MobiDB-lite"/>
    </source>
</evidence>
<dbReference type="Proteomes" id="UP001144673">
    <property type="component" value="Chromosome 4"/>
</dbReference>
<feature type="compositionally biased region" description="Basic and acidic residues" evidence="1">
    <location>
        <begin position="354"/>
        <end position="365"/>
    </location>
</feature>
<feature type="compositionally biased region" description="Basic and acidic residues" evidence="1">
    <location>
        <begin position="390"/>
        <end position="401"/>
    </location>
</feature>
<feature type="compositionally biased region" description="Basic and acidic residues" evidence="1">
    <location>
        <begin position="318"/>
        <end position="330"/>
    </location>
</feature>
<evidence type="ECO:0000313" key="3">
    <source>
        <dbReference type="Proteomes" id="UP001144673"/>
    </source>
</evidence>
<sequence length="401" mass="42189">MPKSANGVPIPSFISDDTDFDETPKATTESPTSDDAQSSGFFMARSLSPTKQRVRQQTVPTGIAFGDMASSSTGQRRLSTEQLPQTLLDRRMKRASRSPSPLGHARAHSAGTSSAPLPSAPFSGNQDKAKDNSRPLVVNGSSGKTANYNAPAFVPNQEFASPRPLGFENALQIQLPASNSPIATHPASAGAMAAVPMNAFQDYSPVVANGSGKPTTLPPADDTSFRERIASMHPYYPGSTGLPQDGKPHASGTNASATTGSKASASSRQRASARNTSDMAHLSPVYETRTPSPTTHRKNDSGSAHDMSLRPKHGGGSEAKKSPVADKHPASQDSQKGKNQKPNQTTQRSNPPRENGHVRGAKSESDGGWQKAGRKKKAPSGLNVSSHGEQPPKNESERKGG</sequence>
<feature type="compositionally biased region" description="Polar residues" evidence="1">
    <location>
        <begin position="69"/>
        <end position="85"/>
    </location>
</feature>
<dbReference type="EMBL" id="JAJHUN010000009">
    <property type="protein sequence ID" value="KAJ4150284.1"/>
    <property type="molecule type" value="Genomic_DNA"/>
</dbReference>
<dbReference type="RefSeq" id="XP_056051998.1">
    <property type="nucleotide sequence ID" value="XM_056200116.1"/>
</dbReference>
<feature type="compositionally biased region" description="Polar residues" evidence="1">
    <location>
        <begin position="25"/>
        <end position="40"/>
    </location>
</feature>
<feature type="compositionally biased region" description="Low complexity" evidence="1">
    <location>
        <begin position="250"/>
        <end position="274"/>
    </location>
</feature>
<dbReference type="AlphaFoldDB" id="A0A9W8Q8D7"/>
<feature type="compositionally biased region" description="Polar residues" evidence="1">
    <location>
        <begin position="340"/>
        <end position="352"/>
    </location>
</feature>
<dbReference type="KEGG" id="amus:LMH87_011041"/>
<feature type="region of interest" description="Disordered" evidence="1">
    <location>
        <begin position="1"/>
        <end position="143"/>
    </location>
</feature>
<proteinExistence type="predicted"/>
<dbReference type="GeneID" id="80898200"/>
<accession>A0A9W8Q8D7</accession>
<reference evidence="2" key="1">
    <citation type="journal article" date="2023" name="Access Microbiol">
        <title>De-novo genome assembly for Akanthomyces muscarius, a biocontrol agent of insect agricultural pests.</title>
        <authorList>
            <person name="Erdos Z."/>
            <person name="Studholme D.J."/>
            <person name="Raymond B."/>
            <person name="Sharma M."/>
        </authorList>
    </citation>
    <scope>NUCLEOTIDE SEQUENCE</scope>
    <source>
        <strain evidence="2">Ve6</strain>
    </source>
</reference>
<feature type="compositionally biased region" description="Polar residues" evidence="1">
    <location>
        <begin position="110"/>
        <end position="126"/>
    </location>
</feature>
<feature type="compositionally biased region" description="Polar residues" evidence="1">
    <location>
        <begin position="47"/>
        <end position="60"/>
    </location>
</feature>
<protein>
    <submittedName>
        <fullName evidence="2">Uncharacterized protein</fullName>
    </submittedName>
</protein>
<organism evidence="2 3">
    <name type="scientific">Akanthomyces muscarius</name>
    <name type="common">Entomopathogenic fungus</name>
    <name type="synonym">Lecanicillium muscarium</name>
    <dbReference type="NCBI Taxonomy" id="2231603"/>
    <lineage>
        <taxon>Eukaryota</taxon>
        <taxon>Fungi</taxon>
        <taxon>Dikarya</taxon>
        <taxon>Ascomycota</taxon>
        <taxon>Pezizomycotina</taxon>
        <taxon>Sordariomycetes</taxon>
        <taxon>Hypocreomycetidae</taxon>
        <taxon>Hypocreales</taxon>
        <taxon>Cordycipitaceae</taxon>
        <taxon>Akanthomyces</taxon>
    </lineage>
</organism>